<dbReference type="GO" id="GO:0006412">
    <property type="term" value="P:translation"/>
    <property type="evidence" value="ECO:0007669"/>
    <property type="project" value="UniProtKB-UniRule"/>
</dbReference>
<organism evidence="9 10">
    <name type="scientific">Candidatus Vidania fulgoroideorum</name>
    <dbReference type="NCBI Taxonomy" id="881286"/>
    <lineage>
        <taxon>Bacteria</taxon>
        <taxon>Pseudomonadati</taxon>
        <taxon>Pseudomonadota</taxon>
        <taxon>Betaproteobacteria</taxon>
        <taxon>Candidatus Vidania</taxon>
    </lineage>
</organism>
<evidence type="ECO:0000256" key="3">
    <source>
        <dbReference type="ARBA" id="ARBA00022884"/>
    </source>
</evidence>
<keyword evidence="4 7" id="KW-0689">Ribosomal protein</keyword>
<comment type="function">
    <text evidence="7">Protein S19 forms a complex with S13 that binds strongly to the 16S ribosomal RNA.</text>
</comment>
<dbReference type="AlphaFoldDB" id="A0AAX3N8R0"/>
<dbReference type="PRINTS" id="PR00975">
    <property type="entry name" value="RIBOSOMALS19"/>
</dbReference>
<dbReference type="GO" id="GO:0003735">
    <property type="term" value="F:structural constituent of ribosome"/>
    <property type="evidence" value="ECO:0007669"/>
    <property type="project" value="InterPro"/>
</dbReference>
<dbReference type="GO" id="GO:0015935">
    <property type="term" value="C:small ribosomal subunit"/>
    <property type="evidence" value="ECO:0007669"/>
    <property type="project" value="InterPro"/>
</dbReference>
<dbReference type="FunFam" id="3.30.860.10:FF:000001">
    <property type="entry name" value="30S ribosomal protein S19"/>
    <property type="match status" value="1"/>
</dbReference>
<dbReference type="InterPro" id="IPR002222">
    <property type="entry name" value="Ribosomal_uS19"/>
</dbReference>
<dbReference type="GO" id="GO:0000028">
    <property type="term" value="P:ribosomal small subunit assembly"/>
    <property type="evidence" value="ECO:0007669"/>
    <property type="project" value="TreeGrafter"/>
</dbReference>
<keyword evidence="2 7" id="KW-0699">rRNA-binding</keyword>
<evidence type="ECO:0000256" key="8">
    <source>
        <dbReference type="RuleBase" id="RU003485"/>
    </source>
</evidence>
<gene>
    <name evidence="7 9" type="primary">rpsS</name>
    <name evidence="9" type="ORF">ONB67_00575</name>
</gene>
<evidence type="ECO:0000256" key="5">
    <source>
        <dbReference type="ARBA" id="ARBA00023274"/>
    </source>
</evidence>
<evidence type="ECO:0000313" key="10">
    <source>
        <dbReference type="Proteomes" id="UP001222373"/>
    </source>
</evidence>
<evidence type="ECO:0000256" key="2">
    <source>
        <dbReference type="ARBA" id="ARBA00022730"/>
    </source>
</evidence>
<dbReference type="SUPFAM" id="SSF54570">
    <property type="entry name" value="Ribosomal protein S19"/>
    <property type="match status" value="1"/>
</dbReference>
<accession>A0AAX3N8R0</accession>
<dbReference type="GO" id="GO:0019843">
    <property type="term" value="F:rRNA binding"/>
    <property type="evidence" value="ECO:0007669"/>
    <property type="project" value="UniProtKB-UniRule"/>
</dbReference>
<evidence type="ECO:0000256" key="6">
    <source>
        <dbReference type="ARBA" id="ARBA00035163"/>
    </source>
</evidence>
<dbReference type="PANTHER" id="PTHR11880">
    <property type="entry name" value="RIBOSOMAL PROTEIN S19P FAMILY MEMBER"/>
    <property type="match status" value="1"/>
</dbReference>
<evidence type="ECO:0000313" key="9">
    <source>
        <dbReference type="EMBL" id="WDI79185.1"/>
    </source>
</evidence>
<keyword evidence="5 7" id="KW-0687">Ribonucleoprotein</keyword>
<dbReference type="InterPro" id="IPR023575">
    <property type="entry name" value="Ribosomal_uS19_SF"/>
</dbReference>
<reference evidence="9" key="1">
    <citation type="submission" date="2022-11" db="EMBL/GenBank/DDBJ databases">
        <title>Genomic comparisons reveal selection pressure and functional variation between nutritional endosymbionts of cave-adapted and epigean Hawaiian planthoppers.</title>
        <authorList>
            <person name="Gossett J.M."/>
            <person name="Porter M.L."/>
            <person name="Vasquez Y."/>
            <person name="Bennett G.M."/>
            <person name="Chong R.A."/>
        </authorList>
    </citation>
    <scope>NUCLEOTIDE SEQUENCE</scope>
    <source>
        <strain evidence="9">OPOL2</strain>
    </source>
</reference>
<evidence type="ECO:0000256" key="1">
    <source>
        <dbReference type="ARBA" id="ARBA00007345"/>
    </source>
</evidence>
<evidence type="ECO:0000256" key="7">
    <source>
        <dbReference type="HAMAP-Rule" id="MF_00531"/>
    </source>
</evidence>
<comment type="similarity">
    <text evidence="1 7 8">Belongs to the universal ribosomal protein uS19 family.</text>
</comment>
<proteinExistence type="inferred from homology"/>
<sequence length="77" mass="9043">MKFCDFKLLKKINNYYEGKIKIIKTWSRSSTILPKFVGLTIFVHNGKKHIPIYISENMIGYKIGEFSHTKVSPKHKK</sequence>
<dbReference type="PIRSF" id="PIRSF002144">
    <property type="entry name" value="Ribosomal_S19"/>
    <property type="match status" value="1"/>
</dbReference>
<dbReference type="HAMAP" id="MF_00531">
    <property type="entry name" value="Ribosomal_uS19"/>
    <property type="match status" value="1"/>
</dbReference>
<dbReference type="Gene3D" id="3.30.860.10">
    <property type="entry name" value="30s Ribosomal Protein S19, Chain A"/>
    <property type="match status" value="1"/>
</dbReference>
<evidence type="ECO:0000256" key="4">
    <source>
        <dbReference type="ARBA" id="ARBA00022980"/>
    </source>
</evidence>
<protein>
    <recommendedName>
        <fullName evidence="6 7">Small ribosomal subunit protein uS19</fullName>
    </recommendedName>
</protein>
<dbReference type="PANTHER" id="PTHR11880:SF8">
    <property type="entry name" value="SMALL RIBOSOMAL SUBUNIT PROTEIN US19M"/>
    <property type="match status" value="1"/>
</dbReference>
<dbReference type="Proteomes" id="UP001222373">
    <property type="component" value="Chromosome"/>
</dbReference>
<dbReference type="InterPro" id="IPR020934">
    <property type="entry name" value="Ribosomal_uS19_CS"/>
</dbReference>
<name>A0AAX3N8R0_9PROT</name>
<dbReference type="PROSITE" id="PS00323">
    <property type="entry name" value="RIBOSOMAL_S19"/>
    <property type="match status" value="1"/>
</dbReference>
<keyword evidence="3 7" id="KW-0694">RNA-binding</keyword>
<dbReference type="EMBL" id="CP110500">
    <property type="protein sequence ID" value="WDI79185.1"/>
    <property type="molecule type" value="Genomic_DNA"/>
</dbReference>
<dbReference type="GO" id="GO:0005737">
    <property type="term" value="C:cytoplasm"/>
    <property type="evidence" value="ECO:0007669"/>
    <property type="project" value="UniProtKB-ARBA"/>
</dbReference>
<dbReference type="NCBIfam" id="TIGR01050">
    <property type="entry name" value="rpsS_bact"/>
    <property type="match status" value="1"/>
</dbReference>
<dbReference type="InterPro" id="IPR005732">
    <property type="entry name" value="Ribosomal_uS19_bac-type"/>
</dbReference>
<dbReference type="Pfam" id="PF00203">
    <property type="entry name" value="Ribosomal_S19"/>
    <property type="match status" value="1"/>
</dbReference>